<dbReference type="EMBL" id="BAABDO010000191">
    <property type="protein sequence ID" value="GAA3508227.1"/>
    <property type="molecule type" value="Genomic_DNA"/>
</dbReference>
<dbReference type="Pfam" id="PF01494">
    <property type="entry name" value="FAD_binding_3"/>
    <property type="match status" value="1"/>
</dbReference>
<comment type="caution">
    <text evidence="4">The sequence shown here is derived from an EMBL/GenBank/DDBJ whole genome shotgun (WGS) entry which is preliminary data.</text>
</comment>
<name>A0ABP6UHF7_9ACTN</name>
<evidence type="ECO:0000313" key="5">
    <source>
        <dbReference type="Proteomes" id="UP001500266"/>
    </source>
</evidence>
<accession>A0ABP6UHF7</accession>
<dbReference type="InterPro" id="IPR036188">
    <property type="entry name" value="FAD/NAD-bd_sf"/>
</dbReference>
<organism evidence="4 5">
    <name type="scientific">Actinomadura keratinilytica</name>
    <dbReference type="NCBI Taxonomy" id="547461"/>
    <lineage>
        <taxon>Bacteria</taxon>
        <taxon>Bacillati</taxon>
        <taxon>Actinomycetota</taxon>
        <taxon>Actinomycetes</taxon>
        <taxon>Streptosporangiales</taxon>
        <taxon>Thermomonosporaceae</taxon>
        <taxon>Actinomadura</taxon>
    </lineage>
</organism>
<protein>
    <submittedName>
        <fullName evidence="4">FAD-dependent monooxygenase</fullName>
    </submittedName>
</protein>
<evidence type="ECO:0000313" key="4">
    <source>
        <dbReference type="EMBL" id="GAA3508227.1"/>
    </source>
</evidence>
<keyword evidence="1" id="KW-0560">Oxidoreductase</keyword>
<dbReference type="PANTHER" id="PTHR13789:SF309">
    <property type="entry name" value="PUTATIVE (AFU_ORTHOLOGUE AFUA_6G14510)-RELATED"/>
    <property type="match status" value="1"/>
</dbReference>
<evidence type="ECO:0000256" key="1">
    <source>
        <dbReference type="ARBA" id="ARBA00023002"/>
    </source>
</evidence>
<feature type="domain" description="FAD-binding" evidence="3">
    <location>
        <begin position="2"/>
        <end position="338"/>
    </location>
</feature>
<keyword evidence="2 4" id="KW-0503">Monooxygenase</keyword>
<dbReference type="GO" id="GO:0004497">
    <property type="term" value="F:monooxygenase activity"/>
    <property type="evidence" value="ECO:0007669"/>
    <property type="project" value="UniProtKB-KW"/>
</dbReference>
<dbReference type="PRINTS" id="PR00420">
    <property type="entry name" value="RNGMNOXGNASE"/>
</dbReference>
<evidence type="ECO:0000256" key="2">
    <source>
        <dbReference type="ARBA" id="ARBA00023033"/>
    </source>
</evidence>
<dbReference type="Proteomes" id="UP001500266">
    <property type="component" value="Unassembled WGS sequence"/>
</dbReference>
<dbReference type="RefSeq" id="WP_345025383.1">
    <property type="nucleotide sequence ID" value="NZ_BAABDO010000191.1"/>
</dbReference>
<dbReference type="InterPro" id="IPR002938">
    <property type="entry name" value="FAD-bd"/>
</dbReference>
<dbReference type="SUPFAM" id="SSF51905">
    <property type="entry name" value="FAD/NAD(P)-binding domain"/>
    <property type="match status" value="1"/>
</dbReference>
<keyword evidence="5" id="KW-1185">Reference proteome</keyword>
<dbReference type="Gene3D" id="3.50.50.60">
    <property type="entry name" value="FAD/NAD(P)-binding domain"/>
    <property type="match status" value="1"/>
</dbReference>
<proteinExistence type="predicted"/>
<dbReference type="InterPro" id="IPR050493">
    <property type="entry name" value="FAD-dep_Monooxygenase_BioMet"/>
</dbReference>
<gene>
    <name evidence="4" type="ORF">GCM10022416_62070</name>
</gene>
<evidence type="ECO:0000259" key="3">
    <source>
        <dbReference type="Pfam" id="PF01494"/>
    </source>
</evidence>
<dbReference type="PANTHER" id="PTHR13789">
    <property type="entry name" value="MONOOXYGENASE"/>
    <property type="match status" value="1"/>
</dbReference>
<sequence length="386" mass="40498">MHVIVAGGGVAGAACAVALRRIGAEVTVYEAYADPAGSVGSFISLARNGLGALETLGCVDAVRRAGFEVDRQLMWSGSGRLLGDMPRGRPSGDPVRSITLMRGRLVEELRAAARRAGARIVTGARLTGARLTGAEAVPGGVRATFAGGRTAEADLLVGADGIWSATRRILDPGAPEPAYAGFYSASGISAGVPGIAPQSFNMTFGRNGVFAHIAVPDGTVWWTAQVSTPTPPALDEIDLKTVARLYREEKMPAAVLQATTAWHRPTLNHAMPVIPVWRDDRTVLVGDAKHPVGSGQGASMALEDAVVLATALHTAGSVPQALADYEARRRARMARMAKAAGLNREAKTAGPIGRRIRGLVLPLLFRYGYERATAWLYTEAPGPLPV</sequence>
<reference evidence="5" key="1">
    <citation type="journal article" date="2019" name="Int. J. Syst. Evol. Microbiol.">
        <title>The Global Catalogue of Microorganisms (GCM) 10K type strain sequencing project: providing services to taxonomists for standard genome sequencing and annotation.</title>
        <authorList>
            <consortium name="The Broad Institute Genomics Platform"/>
            <consortium name="The Broad Institute Genome Sequencing Center for Infectious Disease"/>
            <person name="Wu L."/>
            <person name="Ma J."/>
        </authorList>
    </citation>
    <scope>NUCLEOTIDE SEQUENCE [LARGE SCALE GENOMIC DNA]</scope>
    <source>
        <strain evidence="5">JCM 17316</strain>
    </source>
</reference>